<keyword evidence="2" id="KW-0560">Oxidoreductase</keyword>
<dbReference type="InterPro" id="IPR002347">
    <property type="entry name" value="SDR_fam"/>
</dbReference>
<dbReference type="Proteomes" id="UP000619260">
    <property type="component" value="Unassembled WGS sequence"/>
</dbReference>
<dbReference type="SUPFAM" id="SSF51735">
    <property type="entry name" value="NAD(P)-binding Rossmann-fold domains"/>
    <property type="match status" value="1"/>
</dbReference>
<dbReference type="PANTHER" id="PTHR43639:SF1">
    <property type="entry name" value="SHORT-CHAIN DEHYDROGENASE_REDUCTASE FAMILY PROTEIN"/>
    <property type="match status" value="1"/>
</dbReference>
<comment type="caution">
    <text evidence="3">The sequence shown here is derived from an EMBL/GenBank/DDBJ whole genome shotgun (WGS) entry which is preliminary data.</text>
</comment>
<dbReference type="AlphaFoldDB" id="A0A8J3YJV8"/>
<accession>A0A8J3YJV8</accession>
<dbReference type="FunFam" id="3.40.50.720:FF:000084">
    <property type="entry name" value="Short-chain dehydrogenase reductase"/>
    <property type="match status" value="1"/>
</dbReference>
<organism evidence="3 4">
    <name type="scientific">Virgisporangium aliadipatigenens</name>
    <dbReference type="NCBI Taxonomy" id="741659"/>
    <lineage>
        <taxon>Bacteria</taxon>
        <taxon>Bacillati</taxon>
        <taxon>Actinomycetota</taxon>
        <taxon>Actinomycetes</taxon>
        <taxon>Micromonosporales</taxon>
        <taxon>Micromonosporaceae</taxon>
        <taxon>Virgisporangium</taxon>
    </lineage>
</organism>
<dbReference type="NCBIfam" id="NF005559">
    <property type="entry name" value="PRK07231.1"/>
    <property type="match status" value="1"/>
</dbReference>
<name>A0A8J3YJV8_9ACTN</name>
<dbReference type="PANTHER" id="PTHR43639">
    <property type="entry name" value="OXIDOREDUCTASE, SHORT-CHAIN DEHYDROGENASE/REDUCTASE FAMILY (AFU_ORTHOLOGUE AFUA_5G02870)"/>
    <property type="match status" value="1"/>
</dbReference>
<dbReference type="EMBL" id="BOPF01000007">
    <property type="protein sequence ID" value="GIJ45607.1"/>
    <property type="molecule type" value="Genomic_DNA"/>
</dbReference>
<sequence>MPTVGAMNDTLHHRTAVVTGAAKGIGAGIATALAAAGAPVVVNYRTDDTAAERVVRNITEAGGRAVAVRADVTRRGEVSALFAAAREAFGPVRVLVNNAGVYTFAPFTDVTEEDYRRQVDTNLWGTLLTMQAMAAQNDIDDGAIINLSTAGTVGHPPYSAMYVATKSAVNSVTLIAAKELAPRGIRVNAIAPSPSDTDGTRAMGFVGSPQADATVAGIPLGRLGTPEDYGPVAVFLASPAARWITGDVLLVSGGQR</sequence>
<dbReference type="GO" id="GO:0016491">
    <property type="term" value="F:oxidoreductase activity"/>
    <property type="evidence" value="ECO:0007669"/>
    <property type="project" value="UniProtKB-KW"/>
</dbReference>
<gene>
    <name evidence="3" type="ORF">Val02_24930</name>
</gene>
<evidence type="ECO:0000313" key="4">
    <source>
        <dbReference type="Proteomes" id="UP000619260"/>
    </source>
</evidence>
<reference evidence="3" key="1">
    <citation type="submission" date="2021-01" db="EMBL/GenBank/DDBJ databases">
        <title>Whole genome shotgun sequence of Virgisporangium aliadipatigenens NBRC 105644.</title>
        <authorList>
            <person name="Komaki H."/>
            <person name="Tamura T."/>
        </authorList>
    </citation>
    <scope>NUCLEOTIDE SEQUENCE</scope>
    <source>
        <strain evidence="3">NBRC 105644</strain>
    </source>
</reference>
<evidence type="ECO:0000256" key="2">
    <source>
        <dbReference type="ARBA" id="ARBA00023002"/>
    </source>
</evidence>
<evidence type="ECO:0000256" key="1">
    <source>
        <dbReference type="ARBA" id="ARBA00006484"/>
    </source>
</evidence>
<keyword evidence="4" id="KW-1185">Reference proteome</keyword>
<proteinExistence type="inferred from homology"/>
<comment type="similarity">
    <text evidence="1">Belongs to the short-chain dehydrogenases/reductases (SDR) family.</text>
</comment>
<protein>
    <submittedName>
        <fullName evidence="3">Oxidoreductase</fullName>
    </submittedName>
</protein>
<evidence type="ECO:0000313" key="3">
    <source>
        <dbReference type="EMBL" id="GIJ45607.1"/>
    </source>
</evidence>
<dbReference type="PRINTS" id="PR00080">
    <property type="entry name" value="SDRFAMILY"/>
</dbReference>
<dbReference type="PRINTS" id="PR00081">
    <property type="entry name" value="GDHRDH"/>
</dbReference>
<dbReference type="Gene3D" id="3.40.50.720">
    <property type="entry name" value="NAD(P)-binding Rossmann-like Domain"/>
    <property type="match status" value="1"/>
</dbReference>
<dbReference type="InterPro" id="IPR036291">
    <property type="entry name" value="NAD(P)-bd_dom_sf"/>
</dbReference>
<dbReference type="Pfam" id="PF13561">
    <property type="entry name" value="adh_short_C2"/>
    <property type="match status" value="1"/>
</dbReference>